<dbReference type="GO" id="GO:0032259">
    <property type="term" value="P:methylation"/>
    <property type="evidence" value="ECO:0007669"/>
    <property type="project" value="UniProtKB-KW"/>
</dbReference>
<comment type="caution">
    <text evidence="4">The sequence shown here is derived from an EMBL/GenBank/DDBJ whole genome shotgun (WGS) entry which is preliminary data.</text>
</comment>
<keyword evidence="5" id="KW-1185">Reference proteome</keyword>
<dbReference type="InterPro" id="IPR001537">
    <property type="entry name" value="SpoU_MeTrfase"/>
</dbReference>
<dbReference type="EMBL" id="LRXL01000045">
    <property type="protein sequence ID" value="OAB77932.1"/>
    <property type="molecule type" value="Genomic_DNA"/>
</dbReference>
<name>A0A167GUZ9_9FLAO</name>
<dbReference type="GO" id="GO:0006396">
    <property type="term" value="P:RNA processing"/>
    <property type="evidence" value="ECO:0007669"/>
    <property type="project" value="InterPro"/>
</dbReference>
<feature type="domain" description="tRNA/rRNA methyltransferase SpoU type" evidence="3">
    <location>
        <begin position="19"/>
        <end position="162"/>
    </location>
</feature>
<dbReference type="GO" id="GO:0008173">
    <property type="term" value="F:RNA methyltransferase activity"/>
    <property type="evidence" value="ECO:0007669"/>
    <property type="project" value="InterPro"/>
</dbReference>
<sequence>MSQQLTHDMTSVSIRKNKIVVLCDGLQSPSNVGGLFRICDAFGVSEIVFSNATINFNSSRLRKTARNTNKIVPYRIVDDVPSEIEQFQKQGFTITALEITETSEPIQSLSISEDEKIILILGNEQQGVSKQILSLADKIAHIPMYGVNSSMNVIQATGIALYALTKN</sequence>
<proteinExistence type="predicted"/>
<evidence type="ECO:0000313" key="4">
    <source>
        <dbReference type="EMBL" id="OAB77932.1"/>
    </source>
</evidence>
<dbReference type="CDD" id="cd18082">
    <property type="entry name" value="SpoU-like_family"/>
    <property type="match status" value="1"/>
</dbReference>
<protein>
    <recommendedName>
        <fullName evidence="3">tRNA/rRNA methyltransferase SpoU type domain-containing protein</fullName>
    </recommendedName>
</protein>
<reference evidence="4 5" key="1">
    <citation type="submission" date="2016-02" db="EMBL/GenBank/DDBJ databases">
        <title>Ulvibacter sp. LPB0005, isolated from Thais luteostoma.</title>
        <authorList>
            <person name="Shin S.-K."/>
            <person name="Yi H."/>
        </authorList>
    </citation>
    <scope>NUCLEOTIDE SEQUENCE [LARGE SCALE GENOMIC DNA]</scope>
    <source>
        <strain evidence="4 5">LPB0005</strain>
    </source>
</reference>
<accession>A0A167GUZ9</accession>
<gene>
    <name evidence="4" type="ORF">ULVI_10595</name>
</gene>
<dbReference type="SUPFAM" id="SSF75217">
    <property type="entry name" value="alpha/beta knot"/>
    <property type="match status" value="1"/>
</dbReference>
<dbReference type="InterPro" id="IPR029026">
    <property type="entry name" value="tRNA_m1G_MTases_N"/>
</dbReference>
<dbReference type="GO" id="GO:0003723">
    <property type="term" value="F:RNA binding"/>
    <property type="evidence" value="ECO:0007669"/>
    <property type="project" value="InterPro"/>
</dbReference>
<dbReference type="AlphaFoldDB" id="A0A167GUZ9"/>
<dbReference type="PANTHER" id="PTHR46429:SF1">
    <property type="entry name" value="23S RRNA (GUANOSINE-2'-O-)-METHYLTRANSFERASE RLMB"/>
    <property type="match status" value="1"/>
</dbReference>
<dbReference type="RefSeq" id="WP_068592623.1">
    <property type="nucleotide sequence ID" value="NZ_LRXL01000045.1"/>
</dbReference>
<dbReference type="InterPro" id="IPR004441">
    <property type="entry name" value="rRNA_MeTrfase_TrmH"/>
</dbReference>
<dbReference type="Gene3D" id="3.40.1280.10">
    <property type="match status" value="1"/>
</dbReference>
<dbReference type="InterPro" id="IPR029028">
    <property type="entry name" value="Alpha/beta_knot_MTases"/>
</dbReference>
<keyword evidence="1" id="KW-0489">Methyltransferase</keyword>
<dbReference type="PANTHER" id="PTHR46429">
    <property type="entry name" value="23S RRNA (GUANOSINE-2'-O-)-METHYLTRANSFERASE RLMB"/>
    <property type="match status" value="1"/>
</dbReference>
<keyword evidence="2" id="KW-0808">Transferase</keyword>
<dbReference type="Proteomes" id="UP000077013">
    <property type="component" value="Unassembled WGS sequence"/>
</dbReference>
<dbReference type="Pfam" id="PF00588">
    <property type="entry name" value="SpoU_methylase"/>
    <property type="match status" value="1"/>
</dbReference>
<evidence type="ECO:0000256" key="1">
    <source>
        <dbReference type="ARBA" id="ARBA00022603"/>
    </source>
</evidence>
<evidence type="ECO:0000313" key="5">
    <source>
        <dbReference type="Proteomes" id="UP000077013"/>
    </source>
</evidence>
<dbReference type="STRING" id="1763537.ULVI_10595"/>
<evidence type="ECO:0000259" key="3">
    <source>
        <dbReference type="Pfam" id="PF00588"/>
    </source>
</evidence>
<evidence type="ECO:0000256" key="2">
    <source>
        <dbReference type="ARBA" id="ARBA00022679"/>
    </source>
</evidence>
<organism evidence="4 5">
    <name type="scientific">Cochleicola gelatinilyticus</name>
    <dbReference type="NCBI Taxonomy" id="1763537"/>
    <lineage>
        <taxon>Bacteria</taxon>
        <taxon>Pseudomonadati</taxon>
        <taxon>Bacteroidota</taxon>
        <taxon>Flavobacteriia</taxon>
        <taxon>Flavobacteriales</taxon>
        <taxon>Flavobacteriaceae</taxon>
        <taxon>Cochleicola</taxon>
    </lineage>
</organism>
<dbReference type="GO" id="GO:0005829">
    <property type="term" value="C:cytosol"/>
    <property type="evidence" value="ECO:0007669"/>
    <property type="project" value="TreeGrafter"/>
</dbReference>